<dbReference type="InterPro" id="IPR012337">
    <property type="entry name" value="RNaseH-like_sf"/>
</dbReference>
<dbReference type="EMBL" id="VDGG01000018">
    <property type="protein sequence ID" value="TQR14745.1"/>
    <property type="molecule type" value="Genomic_DNA"/>
</dbReference>
<dbReference type="GO" id="GO:0003676">
    <property type="term" value="F:nucleic acid binding"/>
    <property type="evidence" value="ECO:0007669"/>
    <property type="project" value="InterPro"/>
</dbReference>
<name>A0A544TBA3_9BACI</name>
<evidence type="ECO:0000313" key="1">
    <source>
        <dbReference type="EMBL" id="TQR14745.1"/>
    </source>
</evidence>
<reference evidence="1 2" key="1">
    <citation type="submission" date="2019-05" db="EMBL/GenBank/DDBJ databases">
        <title>Psychrobacillus vulpis sp. nov., a new species isolated from feces of a red fox that inhabits in The Tablas de Daimiel Natural Park, Albacete, Spain.</title>
        <authorList>
            <person name="Rodriguez M."/>
            <person name="Reina J.C."/>
            <person name="Bejar V."/>
            <person name="Llamas I."/>
        </authorList>
    </citation>
    <scope>NUCLEOTIDE SEQUENCE [LARGE SCALE GENOMIC DNA]</scope>
    <source>
        <strain evidence="1 2">NHI-2</strain>
    </source>
</reference>
<proteinExistence type="predicted"/>
<dbReference type="AlphaFoldDB" id="A0A544TBA3"/>
<sequence length="191" mass="22114">MKVKGTIKNAGNKPNFWGKYEITIPQNFKETIYNQYYSLDTLYVYCDCSMQLENNIMSIACSYIQNGSIILKSNLIYPPNDCKGKNTYGELQAVISSLSNFDKYINSFTKEIVIYSDVDDIIKILNLEVNFKKVNSLMNLQINLIRLFIHKQIEYPNLILSIEYLFNDLKTYNPFAKSAQNAARKIIQLQV</sequence>
<evidence type="ECO:0000313" key="2">
    <source>
        <dbReference type="Proteomes" id="UP000318937"/>
    </source>
</evidence>
<protein>
    <recommendedName>
        <fullName evidence="3">RNase H type-1 domain-containing protein</fullName>
    </recommendedName>
</protein>
<dbReference type="InterPro" id="IPR036397">
    <property type="entry name" value="RNaseH_sf"/>
</dbReference>
<dbReference type="OrthoDB" id="2943605at2"/>
<dbReference type="Gene3D" id="3.30.420.10">
    <property type="entry name" value="Ribonuclease H-like superfamily/Ribonuclease H"/>
    <property type="match status" value="1"/>
</dbReference>
<dbReference type="Proteomes" id="UP000318937">
    <property type="component" value="Unassembled WGS sequence"/>
</dbReference>
<comment type="caution">
    <text evidence="1">The sequence shown here is derived from an EMBL/GenBank/DDBJ whole genome shotgun (WGS) entry which is preliminary data.</text>
</comment>
<evidence type="ECO:0008006" key="3">
    <source>
        <dbReference type="Google" id="ProtNLM"/>
    </source>
</evidence>
<accession>A0A544TBA3</accession>
<gene>
    <name evidence="1" type="ORF">FG383_10520</name>
</gene>
<dbReference type="SUPFAM" id="SSF53098">
    <property type="entry name" value="Ribonuclease H-like"/>
    <property type="match status" value="1"/>
</dbReference>
<organism evidence="1 2">
    <name type="scientific">Psychrobacillus soli</name>
    <dbReference type="NCBI Taxonomy" id="1543965"/>
    <lineage>
        <taxon>Bacteria</taxon>
        <taxon>Bacillati</taxon>
        <taxon>Bacillota</taxon>
        <taxon>Bacilli</taxon>
        <taxon>Bacillales</taxon>
        <taxon>Bacillaceae</taxon>
        <taxon>Psychrobacillus</taxon>
    </lineage>
</organism>
<keyword evidence="2" id="KW-1185">Reference proteome</keyword>
<dbReference type="RefSeq" id="WP_142607361.1">
    <property type="nucleotide sequence ID" value="NZ_VDGG01000018.1"/>
</dbReference>